<proteinExistence type="predicted"/>
<dbReference type="InterPro" id="IPR035897">
    <property type="entry name" value="Toll_tir_struct_dom_sf"/>
</dbReference>
<feature type="domain" description="TIR" evidence="1">
    <location>
        <begin position="192"/>
        <end position="332"/>
    </location>
</feature>
<dbReference type="Proteomes" id="UP000824681">
    <property type="component" value="Chromosome"/>
</dbReference>
<dbReference type="RefSeq" id="WP_020539892.1">
    <property type="nucleotide sequence ID" value="NZ_CP068985.1"/>
</dbReference>
<dbReference type="Pfam" id="PF13676">
    <property type="entry name" value="TIR_2"/>
    <property type="match status" value="1"/>
</dbReference>
<name>A0ABX8U0Z4_9ACTN</name>
<evidence type="ECO:0000313" key="3">
    <source>
        <dbReference type="Proteomes" id="UP000824681"/>
    </source>
</evidence>
<keyword evidence="3" id="KW-1185">Reference proteome</keyword>
<accession>A0ABX8U0Z4</accession>
<protein>
    <submittedName>
        <fullName evidence="2">TIR domain protein</fullName>
    </submittedName>
</protein>
<dbReference type="SUPFAM" id="SSF52200">
    <property type="entry name" value="Toll/Interleukin receptor TIR domain"/>
    <property type="match status" value="1"/>
</dbReference>
<gene>
    <name evidence="2" type="ORF">Nocox_18605</name>
</gene>
<organism evidence="2 3">
    <name type="scientific">Nonomuraea coxensis DSM 45129</name>
    <dbReference type="NCBI Taxonomy" id="1122611"/>
    <lineage>
        <taxon>Bacteria</taxon>
        <taxon>Bacillati</taxon>
        <taxon>Actinomycetota</taxon>
        <taxon>Actinomycetes</taxon>
        <taxon>Streptosporangiales</taxon>
        <taxon>Streptosporangiaceae</taxon>
        <taxon>Nonomuraea</taxon>
    </lineage>
</organism>
<dbReference type="EMBL" id="CP068985">
    <property type="protein sequence ID" value="QYC41330.1"/>
    <property type="molecule type" value="Genomic_DNA"/>
</dbReference>
<evidence type="ECO:0000259" key="1">
    <source>
        <dbReference type="PROSITE" id="PS50104"/>
    </source>
</evidence>
<dbReference type="SMART" id="SM00255">
    <property type="entry name" value="TIR"/>
    <property type="match status" value="1"/>
</dbReference>
<reference evidence="2 3" key="1">
    <citation type="journal article" date="2021" name="ACS Chem. Biol.">
        <title>Genomic-Led Discovery of a Novel Glycopeptide Antibiotic by Nonomuraea coxensis DSM 45129.</title>
        <authorList>
            <person name="Yushchuk O."/>
            <person name="Vior N.M."/>
            <person name="Andreo-Vidal A."/>
            <person name="Berini F."/>
            <person name="Ruckert C."/>
            <person name="Busche T."/>
            <person name="Binda E."/>
            <person name="Kalinowski J."/>
            <person name="Truman A.W."/>
            <person name="Marinelli F."/>
        </authorList>
    </citation>
    <scope>NUCLEOTIDE SEQUENCE [LARGE SCALE GENOMIC DNA]</scope>
    <source>
        <strain evidence="2 3">DSM 45129</strain>
    </source>
</reference>
<dbReference type="PROSITE" id="PS50104">
    <property type="entry name" value="TIR"/>
    <property type="match status" value="1"/>
</dbReference>
<dbReference type="Gene3D" id="3.40.50.10140">
    <property type="entry name" value="Toll/interleukin-1 receptor homology (TIR) domain"/>
    <property type="match status" value="1"/>
</dbReference>
<sequence>MSTWQASDARSWTFTEKLITGYGGGLGDYGSSYALDVGSGLLLNGRVSATLRLIRGSGVGAGLVCRADGSWNFVAFYTAPEDAGSEVTYARFGVYQEGILTNTLSSEEPVVLGTGFNRFSLEFFSGDLRGEIHTEKGVCELRTTCVQMPFPGHAGLLRLYGAGLMAKDVVVQPTTIRLSQEAAPAEHEEDRPGFDVFLCHAGADKETVKDIARELAAGGITYWLDAEQFSFGDRVAEKIEDGLRRSRYVVPCLSAAFAASGWTRGEYNAVLNAELSGDTMRTVIPLVLDDSDAANVPLLLRDKRRAYYANKTEWEHFLRFLGQGSPPSRRAAATDGR</sequence>
<dbReference type="InterPro" id="IPR000157">
    <property type="entry name" value="TIR_dom"/>
</dbReference>
<evidence type="ECO:0000313" key="2">
    <source>
        <dbReference type="EMBL" id="QYC41330.1"/>
    </source>
</evidence>